<protein>
    <submittedName>
        <fullName evidence="1">30s ribosomal protein s1</fullName>
    </submittedName>
</protein>
<organism evidence="1 2">
    <name type="scientific">Lasius niger</name>
    <name type="common">Black garden ant</name>
    <dbReference type="NCBI Taxonomy" id="67767"/>
    <lineage>
        <taxon>Eukaryota</taxon>
        <taxon>Metazoa</taxon>
        <taxon>Ecdysozoa</taxon>
        <taxon>Arthropoda</taxon>
        <taxon>Hexapoda</taxon>
        <taxon>Insecta</taxon>
        <taxon>Pterygota</taxon>
        <taxon>Neoptera</taxon>
        <taxon>Endopterygota</taxon>
        <taxon>Hymenoptera</taxon>
        <taxon>Apocrita</taxon>
        <taxon>Aculeata</taxon>
        <taxon>Formicoidea</taxon>
        <taxon>Formicidae</taxon>
        <taxon>Formicinae</taxon>
        <taxon>Lasius</taxon>
        <taxon>Lasius</taxon>
    </lineage>
</organism>
<keyword evidence="2" id="KW-1185">Reference proteome</keyword>
<sequence>MEEEEENPIQEDNLPHVWNPIHDPNRRTRWTVINYPIEVDRYPLVQFFVLDHKDDDDVRKLYFNIPNILLCMGYTLEDVSKVLEEDVPDTDKIRGRVGLFEGYFLTKDGVLNLADKTEGAEAFRTWFRAYVERCENNLNINLVNKCPA</sequence>
<keyword evidence="1" id="KW-0689">Ribosomal protein</keyword>
<evidence type="ECO:0000313" key="2">
    <source>
        <dbReference type="Proteomes" id="UP000036403"/>
    </source>
</evidence>
<evidence type="ECO:0000313" key="1">
    <source>
        <dbReference type="EMBL" id="KMQ83718.1"/>
    </source>
</evidence>
<gene>
    <name evidence="1" type="ORF">RF55_19273</name>
</gene>
<accession>A0A0J7JZV1</accession>
<proteinExistence type="predicted"/>
<comment type="caution">
    <text evidence="1">The sequence shown here is derived from an EMBL/GenBank/DDBJ whole genome shotgun (WGS) entry which is preliminary data.</text>
</comment>
<dbReference type="AlphaFoldDB" id="A0A0J7JZV1"/>
<keyword evidence="1" id="KW-0687">Ribonucleoprotein</keyword>
<dbReference type="PaxDb" id="67767-A0A0J7JZV1"/>
<dbReference type="GO" id="GO:0005840">
    <property type="term" value="C:ribosome"/>
    <property type="evidence" value="ECO:0007669"/>
    <property type="project" value="UniProtKB-KW"/>
</dbReference>
<name>A0A0J7JZV1_LASNI</name>
<dbReference type="Proteomes" id="UP000036403">
    <property type="component" value="Unassembled WGS sequence"/>
</dbReference>
<dbReference type="EMBL" id="LBMM01018699">
    <property type="protein sequence ID" value="KMQ83718.1"/>
    <property type="molecule type" value="Genomic_DNA"/>
</dbReference>
<reference evidence="1 2" key="1">
    <citation type="submission" date="2015-04" db="EMBL/GenBank/DDBJ databases">
        <title>Lasius niger genome sequencing.</title>
        <authorList>
            <person name="Konorov E.A."/>
            <person name="Nikitin M.A."/>
            <person name="Kirill M.V."/>
            <person name="Chang P."/>
        </authorList>
    </citation>
    <scope>NUCLEOTIDE SEQUENCE [LARGE SCALE GENOMIC DNA]</scope>
    <source>
        <tissue evidence="1">Whole</tissue>
    </source>
</reference>